<reference evidence="1 2" key="1">
    <citation type="submission" date="2019-08" db="EMBL/GenBank/DDBJ databases">
        <authorList>
            <person name="Guy L."/>
        </authorList>
    </citation>
    <scope>NUCLEOTIDE SEQUENCE [LARGE SCALE GENOMIC DNA]</scope>
    <source>
        <strain evidence="1 2">SGT-108</strain>
    </source>
</reference>
<evidence type="ECO:0000313" key="1">
    <source>
        <dbReference type="EMBL" id="VVC75978.1"/>
    </source>
</evidence>
<protein>
    <recommendedName>
        <fullName evidence="3">Phage tail collar domain-containing protein</fullName>
    </recommendedName>
</protein>
<evidence type="ECO:0008006" key="3">
    <source>
        <dbReference type="Google" id="ProtNLM"/>
    </source>
</evidence>
<organism evidence="1 2">
    <name type="scientific">Aquicella siphonis</name>
    <dbReference type="NCBI Taxonomy" id="254247"/>
    <lineage>
        <taxon>Bacteria</taxon>
        <taxon>Pseudomonadati</taxon>
        <taxon>Pseudomonadota</taxon>
        <taxon>Gammaproteobacteria</taxon>
        <taxon>Legionellales</taxon>
        <taxon>Coxiellaceae</taxon>
        <taxon>Aquicella</taxon>
    </lineage>
</organism>
<gene>
    <name evidence="1" type="ORF">AQUSIP_12790</name>
</gene>
<dbReference type="OrthoDB" id="6481168at2"/>
<keyword evidence="2" id="KW-1185">Reference proteome</keyword>
<dbReference type="RefSeq" id="WP_148339234.1">
    <property type="nucleotide sequence ID" value="NZ_LR699119.1"/>
</dbReference>
<dbReference type="AlphaFoldDB" id="A0A5E4PHI0"/>
<accession>A0A5E4PHI0</accession>
<dbReference type="KEGG" id="asip:AQUSIP_12790"/>
<name>A0A5E4PHI0_9COXI</name>
<evidence type="ECO:0000313" key="2">
    <source>
        <dbReference type="Proteomes" id="UP000324194"/>
    </source>
</evidence>
<dbReference type="Proteomes" id="UP000324194">
    <property type="component" value="Chromosome 1"/>
</dbReference>
<sequence>MDRTLVYQSAVPQDVDILNTNLNSYVGIAKLGAGLLGTNTQINGLACTETGTPSMSVLIGAGEIYQLADIDTTAYGSLPSDATQILKQGINLDSITTTAMTAPGTPGQSVNYLIQFTLSEVDGGAVILPYYNSANPAQTFDGPNNSSQPNYTIRQDQVAYNIKAGTPAATGSQVTPTPDAGYVGGWVVTIANGDTAITNSMISQYPSAPFIKIPPVLLQSNSAIYAVDTSGAANTITAALTPVLAAYTAGMTLYIKIANTNTGATTVNVNSLGSKDVKLVDGTALSGGEIIAGQIAQLDYNGTYFQLVNPANVTFGGITSVNVQLLTASSGTYTPTTGMAYIRVRMVGAGGGSGSITNAGAYAVSQGGSSGNYLEFWMSAAQVGASKSYGCGAGGTAGTAGGDGGSGGDTTFGDWTAKGGRGGAHQNGVAGATKSSYPTANTANTVGTGTVVINQLGSYASVGFCTTTPFGAISIGGNSYLSIYNQDGVGLTGNYYIAATDAAGIDATAPGNGASGAIALNSAANHDGGVGGDGYIIVEEYIAA</sequence>
<proteinExistence type="predicted"/>
<dbReference type="EMBL" id="LR699119">
    <property type="protein sequence ID" value="VVC75978.1"/>
    <property type="molecule type" value="Genomic_DNA"/>
</dbReference>